<reference evidence="2 3" key="1">
    <citation type="submission" date="2014-03" db="EMBL/GenBank/DDBJ databases">
        <title>The Genome Sequence of Plasmodium fragile nilgiri.</title>
        <authorList>
            <consortium name="The Broad Institute Genomics Platform"/>
            <consortium name="The Broad Institute Genome Sequencing Center for Infectious Disease"/>
            <person name="Neafsey D."/>
            <person name="Duraisingh M."/>
            <person name="Young S.K."/>
            <person name="Zeng Q."/>
            <person name="Gargeya S."/>
            <person name="Abouelleil A."/>
            <person name="Alvarado L."/>
            <person name="Chapman S.B."/>
            <person name="Gainer-Dewar J."/>
            <person name="Goldberg J."/>
            <person name="Griggs A."/>
            <person name="Gujja S."/>
            <person name="Hansen M."/>
            <person name="Howarth C."/>
            <person name="Imamovic A."/>
            <person name="Larimer J."/>
            <person name="Pearson M."/>
            <person name="Poon T.W."/>
            <person name="Priest M."/>
            <person name="Roberts A."/>
            <person name="Saif S."/>
            <person name="Shea T."/>
            <person name="Sykes S."/>
            <person name="Wortman J."/>
            <person name="Nusbaum C."/>
            <person name="Birren B."/>
        </authorList>
    </citation>
    <scope>NUCLEOTIDE SEQUENCE [LARGE SCALE GENOMIC DNA]</scope>
    <source>
        <strain evidence="3">nilgiri</strain>
    </source>
</reference>
<dbReference type="OrthoDB" id="374751at2759"/>
<organism evidence="2 3">
    <name type="scientific">Plasmodium fragile</name>
    <dbReference type="NCBI Taxonomy" id="5857"/>
    <lineage>
        <taxon>Eukaryota</taxon>
        <taxon>Sar</taxon>
        <taxon>Alveolata</taxon>
        <taxon>Apicomplexa</taxon>
        <taxon>Aconoidasida</taxon>
        <taxon>Haemosporida</taxon>
        <taxon>Plasmodiidae</taxon>
        <taxon>Plasmodium</taxon>
        <taxon>Plasmodium (Plasmodium)</taxon>
    </lineage>
</organism>
<sequence length="285" mass="33268">MAKGGVVNLLLLVAVLALLLRTSEASIGMENDAEEEKELHLSRTKDAYSFLEASLNALEDNTPPPSPYERVKRKTSQAELGYIHHEMIKKLKIEKLDNITNIRNVIIRCVSDSMQHTMRAITSILEEVLSYNEFCTSLDEHFSYLYDANVTFKKIIKSCRTATEDELRGNYLSLYVEDFKLILQTLKSPHISFRDFDDISKCFAKFYQSFISPFQAYVHDTSFYMKFIGSYRNLEGLYKVEDFVKEFLKTFHARMSTEEITLFFDELFSIYTRSFSHDRCLYQQK</sequence>
<evidence type="ECO:0000313" key="2">
    <source>
        <dbReference type="EMBL" id="KJP89635.1"/>
    </source>
</evidence>
<dbReference type="VEuPathDB" id="PlasmoDB:AK88_00593"/>
<dbReference type="GeneID" id="24265907"/>
<dbReference type="AlphaFoldDB" id="A0A0D9QRC3"/>
<evidence type="ECO:0000256" key="1">
    <source>
        <dbReference type="SAM" id="SignalP"/>
    </source>
</evidence>
<dbReference type="RefSeq" id="XP_012333664.1">
    <property type="nucleotide sequence ID" value="XM_012478241.1"/>
</dbReference>
<name>A0A0D9QRC3_PLAFR</name>
<keyword evidence="1" id="KW-0732">Signal</keyword>
<accession>A0A0D9QRC3</accession>
<proteinExistence type="predicted"/>
<feature type="signal peptide" evidence="1">
    <location>
        <begin position="1"/>
        <end position="25"/>
    </location>
</feature>
<gene>
    <name evidence="2" type="ORF">AK88_00593</name>
</gene>
<keyword evidence="3" id="KW-1185">Reference proteome</keyword>
<evidence type="ECO:0008006" key="4">
    <source>
        <dbReference type="Google" id="ProtNLM"/>
    </source>
</evidence>
<dbReference type="Proteomes" id="UP000054561">
    <property type="component" value="Unassembled WGS sequence"/>
</dbReference>
<evidence type="ECO:0000313" key="3">
    <source>
        <dbReference type="Proteomes" id="UP000054561"/>
    </source>
</evidence>
<dbReference type="OMA" id="IHHEMIK"/>
<feature type="chain" id="PRO_5002343961" description="Plasmodium RESA N-terminal domain-containing protein" evidence="1">
    <location>
        <begin position="26"/>
        <end position="285"/>
    </location>
</feature>
<protein>
    <recommendedName>
        <fullName evidence="4">Plasmodium RESA N-terminal domain-containing protein</fullName>
    </recommendedName>
</protein>
<dbReference type="EMBL" id="KQ001649">
    <property type="protein sequence ID" value="KJP89635.1"/>
    <property type="molecule type" value="Genomic_DNA"/>
</dbReference>